<accession>A0A511YX38</accession>
<dbReference type="EMBL" id="BJYK01000004">
    <property type="protein sequence ID" value="GEN79774.1"/>
    <property type="molecule type" value="Genomic_DNA"/>
</dbReference>
<dbReference type="AlphaFoldDB" id="A0A511YX38"/>
<comment type="caution">
    <text evidence="1">The sequence shown here is derived from an EMBL/GenBank/DDBJ whole genome shotgun (WGS) entry which is preliminary data.</text>
</comment>
<dbReference type="InterPro" id="IPR012467">
    <property type="entry name" value="DUF1684"/>
</dbReference>
<dbReference type="Pfam" id="PF07920">
    <property type="entry name" value="DUF1684"/>
    <property type="match status" value="1"/>
</dbReference>
<evidence type="ECO:0000313" key="1">
    <source>
        <dbReference type="EMBL" id="GEN79774.1"/>
    </source>
</evidence>
<dbReference type="PANTHER" id="PTHR41913">
    <property type="entry name" value="DUF1684 DOMAIN-CONTAINING PROTEIN"/>
    <property type="match status" value="1"/>
</dbReference>
<name>A0A511YX38_9CELL</name>
<reference evidence="1 2" key="1">
    <citation type="submission" date="2019-07" db="EMBL/GenBank/DDBJ databases">
        <title>Whole genome shotgun sequence of Actinotalea fermentans NBRC 105374.</title>
        <authorList>
            <person name="Hosoyama A."/>
            <person name="Uohara A."/>
            <person name="Ohji S."/>
            <person name="Ichikawa N."/>
        </authorList>
    </citation>
    <scope>NUCLEOTIDE SEQUENCE [LARGE SCALE GENOMIC DNA]</scope>
    <source>
        <strain evidence="1 2">NBRC 105374</strain>
    </source>
</reference>
<evidence type="ECO:0000313" key="2">
    <source>
        <dbReference type="Proteomes" id="UP000321484"/>
    </source>
</evidence>
<organism evidence="1 2">
    <name type="scientific">Actinotalea fermentans</name>
    <dbReference type="NCBI Taxonomy" id="43671"/>
    <lineage>
        <taxon>Bacteria</taxon>
        <taxon>Bacillati</taxon>
        <taxon>Actinomycetota</taxon>
        <taxon>Actinomycetes</taxon>
        <taxon>Micrococcales</taxon>
        <taxon>Cellulomonadaceae</taxon>
        <taxon>Actinotalea</taxon>
    </lineage>
</organism>
<gene>
    <name evidence="1" type="ORF">AFE02nite_15080</name>
</gene>
<protein>
    <recommendedName>
        <fullName evidence="3">DUF1684 domain-containing protein</fullName>
    </recommendedName>
</protein>
<dbReference type="OrthoDB" id="5493262at2"/>
<dbReference type="RefSeq" id="WP_034246945.1">
    <property type="nucleotide sequence ID" value="NZ_BJYK01000004.1"/>
</dbReference>
<dbReference type="Proteomes" id="UP000321484">
    <property type="component" value="Unassembled WGS sequence"/>
</dbReference>
<dbReference type="PANTHER" id="PTHR41913:SF1">
    <property type="entry name" value="DUF1684 DOMAIN-CONTAINING PROTEIN"/>
    <property type="match status" value="1"/>
</dbReference>
<proteinExistence type="predicted"/>
<keyword evidence="2" id="KW-1185">Reference proteome</keyword>
<evidence type="ECO:0008006" key="3">
    <source>
        <dbReference type="Google" id="ProtNLM"/>
    </source>
</evidence>
<sequence>MDRWDVLDWRRRVADLYARVRAAREPAGAHAVWAAGRDALIRTHPASPLPPGVRERFPGTRVAPYAPAFRFVVSVADAPPATRALPAGDDGQVALERVGRVALPGLGELDVWWVGGYGGGLFLPVRDATSGAATYGGGRYVLDTVKGADLGGGREALVVDLNFAYQPSCAYHPSWVCPLPASGNTLAAAVPVGELAA</sequence>